<protein>
    <submittedName>
        <fullName evidence="1">Flagellar protein FlaG</fullName>
    </submittedName>
</protein>
<accession>A0A840UGF3</accession>
<keyword evidence="1" id="KW-0966">Cell projection</keyword>
<dbReference type="AlphaFoldDB" id="A0A840UGF3"/>
<proteinExistence type="predicted"/>
<keyword evidence="2" id="KW-1185">Reference proteome</keyword>
<name>A0A840UGF3_9FIRM</name>
<dbReference type="SUPFAM" id="SSF160214">
    <property type="entry name" value="FlaG-like"/>
    <property type="match status" value="1"/>
</dbReference>
<dbReference type="InterPro" id="IPR005186">
    <property type="entry name" value="FlaG"/>
</dbReference>
<dbReference type="PANTHER" id="PTHR37166">
    <property type="entry name" value="PROTEIN FLAG"/>
    <property type="match status" value="1"/>
</dbReference>
<dbReference type="EMBL" id="JACHFH010000025">
    <property type="protein sequence ID" value="MBB5336831.1"/>
    <property type="molecule type" value="Genomic_DNA"/>
</dbReference>
<dbReference type="InterPro" id="IPR035924">
    <property type="entry name" value="FlaG-like_sf"/>
</dbReference>
<dbReference type="Gene3D" id="3.30.160.170">
    <property type="entry name" value="FlaG-like"/>
    <property type="match status" value="1"/>
</dbReference>
<keyword evidence="1" id="KW-0969">Cilium</keyword>
<dbReference type="PANTHER" id="PTHR37166:SF1">
    <property type="entry name" value="PROTEIN FLAG"/>
    <property type="match status" value="1"/>
</dbReference>
<dbReference type="Pfam" id="PF03646">
    <property type="entry name" value="FlaG"/>
    <property type="match status" value="1"/>
</dbReference>
<dbReference type="Proteomes" id="UP000559117">
    <property type="component" value="Unassembled WGS sequence"/>
</dbReference>
<keyword evidence="1" id="KW-0282">Flagellum</keyword>
<dbReference type="RefSeq" id="WP_183862124.1">
    <property type="nucleotide sequence ID" value="NZ_JACHFH010000025.1"/>
</dbReference>
<evidence type="ECO:0000313" key="2">
    <source>
        <dbReference type="Proteomes" id="UP000559117"/>
    </source>
</evidence>
<comment type="caution">
    <text evidence="1">The sequence shown here is derived from an EMBL/GenBank/DDBJ whole genome shotgun (WGS) entry which is preliminary data.</text>
</comment>
<gene>
    <name evidence="1" type="ORF">HNR32_001986</name>
</gene>
<sequence>MMIDKIANNASKNLTTTNTNISFNQIKTNNNIDNNISETAQVSETNTATDQIDKFIDDKKNNKQKLSDEDVKKLTDKLNKEMSEMNLELKFTWYEDLDQLGVKMIDSSTQKTIKSFPPEEVMKTLVKTKKWLGKLLDKNV</sequence>
<evidence type="ECO:0000313" key="1">
    <source>
        <dbReference type="EMBL" id="MBB5336831.1"/>
    </source>
</evidence>
<organism evidence="1 2">
    <name type="scientific">Pectinatus brassicae</name>
    <dbReference type="NCBI Taxonomy" id="862415"/>
    <lineage>
        <taxon>Bacteria</taxon>
        <taxon>Bacillati</taxon>
        <taxon>Bacillota</taxon>
        <taxon>Negativicutes</taxon>
        <taxon>Selenomonadales</taxon>
        <taxon>Selenomonadaceae</taxon>
        <taxon>Pectinatus</taxon>
    </lineage>
</organism>
<reference evidence="1 2" key="1">
    <citation type="submission" date="2020-08" db="EMBL/GenBank/DDBJ databases">
        <title>Genomic Encyclopedia of Type Strains, Phase IV (KMG-IV): sequencing the most valuable type-strain genomes for metagenomic binning, comparative biology and taxonomic classification.</title>
        <authorList>
            <person name="Goeker M."/>
        </authorList>
    </citation>
    <scope>NUCLEOTIDE SEQUENCE [LARGE SCALE GENOMIC DNA]</scope>
    <source>
        <strain evidence="1 2">DSM 24661</strain>
    </source>
</reference>